<evidence type="ECO:0000313" key="4">
    <source>
        <dbReference type="EMBL" id="RAO22167.1"/>
    </source>
</evidence>
<protein>
    <submittedName>
        <fullName evidence="4">Glucosylceramidase</fullName>
    </submittedName>
</protein>
<dbReference type="Pfam" id="PF18911">
    <property type="entry name" value="PKD_4"/>
    <property type="match status" value="1"/>
</dbReference>
<dbReference type="InterPro" id="IPR010431">
    <property type="entry name" value="Fascin"/>
</dbReference>
<feature type="signal peptide" evidence="2">
    <location>
        <begin position="1"/>
        <end position="28"/>
    </location>
</feature>
<dbReference type="InterPro" id="IPR022409">
    <property type="entry name" value="PKD/Chitinase_dom"/>
</dbReference>
<evidence type="ECO:0000259" key="3">
    <source>
        <dbReference type="PROSITE" id="PS50093"/>
    </source>
</evidence>
<dbReference type="RefSeq" id="WP_112735261.1">
    <property type="nucleotide sequence ID" value="NZ_PYAC01000005.1"/>
</dbReference>
<sequence>MGKSLLSGLATVVLTGGALVGTTLPAQADAPTTLYVRQNPVGGCSDQFPGTLAQPFCSIGAAAAVVTAGQTVDVGGGNYPERVTIPMSGTPEQPVTFFASDVATLIGATAGFVIDGQHDVVLKNLRSNGSTSLLPGLDLRNSSRITIQGGNFAMDASSTAPAVRLAGVTGSTLKQINASGPTLSAGIIIDAASSDVLVKSVNVLSSAGYRTTKNGVGVRVDGPRVSILDSKVSGFTGAAVTLGVGAVDTVVANNQIDGGSGHGVHNNGATGTAITNNTIEDRCRDGIRVDAASSGVAVQNNVLITNGFFDQSYCDPAFIDGVEIGVYGGAVGKTVVDYNNAHHYYSDSPQIYAWNTRMSLVAFRTASGQAAHDRETGQPRDNLDSANSAAPRFPALDRIGTSRMDDPAVANTGAGPITYADRGAVETIRPPAASFGVSMDLGARSVELDASASKPGLHPIESYRFEFGDGSGVTQSTPVASHTYANPGTYSVSVKVTGTDGRTDTSSQQVSVLRRTATVGLLALSNRRYVDGAGTPTGLVPTRPELGLTAQFDLTDAGGGQVALFSHVTGRYVSRTSNGGPGWLHAMSQVVAAPERFSLNRNSDGTTSLKADNGQYVTADPSGAVPLAATRPTISTWEKFHQVTVADANRTLKARVNGRYVSADGAGSKPLIANGPAVSLWERFDVVDLGNGQVALLARVNNHFVSADGAGAKPLIANGPTASSWERFTIVRNSDGTVSFKATINNKYVSADGAGSKPLIANGPAISTWEKFTLG</sequence>
<keyword evidence="2" id="KW-0732">Signal</keyword>
<organism evidence="4 5">
    <name type="scientific">Micromonospora noduli</name>
    <dbReference type="NCBI Taxonomy" id="709876"/>
    <lineage>
        <taxon>Bacteria</taxon>
        <taxon>Bacillati</taxon>
        <taxon>Actinomycetota</taxon>
        <taxon>Actinomycetes</taxon>
        <taxon>Micromonosporales</taxon>
        <taxon>Micromonosporaceae</taxon>
        <taxon>Micromonospora</taxon>
    </lineage>
</organism>
<dbReference type="Gene3D" id="2.160.20.10">
    <property type="entry name" value="Single-stranded right-handed beta-helix, Pectin lyase-like"/>
    <property type="match status" value="1"/>
</dbReference>
<dbReference type="Pfam" id="PF13229">
    <property type="entry name" value="Beta_helix"/>
    <property type="match status" value="1"/>
</dbReference>
<dbReference type="InterPro" id="IPR013783">
    <property type="entry name" value="Ig-like_fold"/>
</dbReference>
<gene>
    <name evidence="4" type="ORF">MED15_01671</name>
</gene>
<dbReference type="CDD" id="cd00257">
    <property type="entry name" value="beta-trefoil_FSCN-like"/>
    <property type="match status" value="2"/>
</dbReference>
<dbReference type="SUPFAM" id="SSF50405">
    <property type="entry name" value="Actin-crosslinking proteins"/>
    <property type="match status" value="2"/>
</dbReference>
<dbReference type="EMBL" id="PYAC01000005">
    <property type="protein sequence ID" value="RAO22167.1"/>
    <property type="molecule type" value="Genomic_DNA"/>
</dbReference>
<dbReference type="PANTHER" id="PTHR10551">
    <property type="entry name" value="FASCIN"/>
    <property type="match status" value="1"/>
</dbReference>
<dbReference type="InterPro" id="IPR035986">
    <property type="entry name" value="PKD_dom_sf"/>
</dbReference>
<proteinExistence type="predicted"/>
<dbReference type="InterPro" id="IPR000601">
    <property type="entry name" value="PKD_dom"/>
</dbReference>
<dbReference type="InterPro" id="IPR006626">
    <property type="entry name" value="PbH1"/>
</dbReference>
<feature type="compositionally biased region" description="Basic and acidic residues" evidence="1">
    <location>
        <begin position="371"/>
        <end position="383"/>
    </location>
</feature>
<dbReference type="InterPro" id="IPR008999">
    <property type="entry name" value="Actin-crosslinking"/>
</dbReference>
<feature type="region of interest" description="Disordered" evidence="1">
    <location>
        <begin position="369"/>
        <end position="390"/>
    </location>
</feature>
<dbReference type="SUPFAM" id="SSF49299">
    <property type="entry name" value="PKD domain"/>
    <property type="match status" value="1"/>
</dbReference>
<dbReference type="Gene3D" id="2.80.10.50">
    <property type="match status" value="2"/>
</dbReference>
<evidence type="ECO:0000256" key="2">
    <source>
        <dbReference type="SAM" id="SignalP"/>
    </source>
</evidence>
<dbReference type="SMART" id="SM00089">
    <property type="entry name" value="PKD"/>
    <property type="match status" value="1"/>
</dbReference>
<dbReference type="InterPro" id="IPR012334">
    <property type="entry name" value="Pectin_lyas_fold"/>
</dbReference>
<dbReference type="InterPro" id="IPR039448">
    <property type="entry name" value="Beta_helix"/>
</dbReference>
<feature type="domain" description="PKD" evidence="3">
    <location>
        <begin position="459"/>
        <end position="519"/>
    </location>
</feature>
<dbReference type="PROSITE" id="PS50093">
    <property type="entry name" value="PKD"/>
    <property type="match status" value="1"/>
</dbReference>
<dbReference type="SUPFAM" id="SSF51126">
    <property type="entry name" value="Pectin lyase-like"/>
    <property type="match status" value="1"/>
</dbReference>
<dbReference type="Gene3D" id="2.60.40.10">
    <property type="entry name" value="Immunoglobulins"/>
    <property type="match status" value="1"/>
</dbReference>
<comment type="caution">
    <text evidence="4">The sequence shown here is derived from an EMBL/GenBank/DDBJ whole genome shotgun (WGS) entry which is preliminary data.</text>
</comment>
<keyword evidence="5" id="KW-1185">Reference proteome</keyword>
<dbReference type="SMART" id="SM00710">
    <property type="entry name" value="PbH1"/>
    <property type="match status" value="5"/>
</dbReference>
<dbReference type="CDD" id="cd00146">
    <property type="entry name" value="PKD"/>
    <property type="match status" value="1"/>
</dbReference>
<name>A0ABX9D4V7_9ACTN</name>
<dbReference type="PANTHER" id="PTHR10551:SF9">
    <property type="entry name" value="FASCIN-2"/>
    <property type="match status" value="1"/>
</dbReference>
<reference evidence="4 5" key="1">
    <citation type="submission" date="2018-03" db="EMBL/GenBank/DDBJ databases">
        <title>Defining the species Micromonospora saelicesensis and Micromonospora noduli under the framework of genomics.</title>
        <authorList>
            <person name="Riesco R."/>
            <person name="Trujillo M.E."/>
        </authorList>
    </citation>
    <scope>NUCLEOTIDE SEQUENCE [LARGE SCALE GENOMIC DNA]</scope>
    <source>
        <strain evidence="4 5">MED15</strain>
    </source>
</reference>
<feature type="chain" id="PRO_5047467669" evidence="2">
    <location>
        <begin position="29"/>
        <end position="775"/>
    </location>
</feature>
<evidence type="ECO:0000256" key="1">
    <source>
        <dbReference type="SAM" id="MobiDB-lite"/>
    </source>
</evidence>
<dbReference type="InterPro" id="IPR011050">
    <property type="entry name" value="Pectin_lyase_fold/virulence"/>
</dbReference>
<evidence type="ECO:0000313" key="5">
    <source>
        <dbReference type="Proteomes" id="UP000249045"/>
    </source>
</evidence>
<accession>A0ABX9D4V7</accession>
<dbReference type="Proteomes" id="UP000249045">
    <property type="component" value="Unassembled WGS sequence"/>
</dbReference>